<proteinExistence type="predicted"/>
<feature type="region of interest" description="Disordered" evidence="1">
    <location>
        <begin position="28"/>
        <end position="105"/>
    </location>
</feature>
<feature type="compositionally biased region" description="Low complexity" evidence="1">
    <location>
        <begin position="88"/>
        <end position="101"/>
    </location>
</feature>
<sequence length="236" mass="23719">MRASVRRPRLLAVASLALALTACEKGGGVREEGAASEPVASEPTQSPQTPAQDKPAATPGGTATAKAPATKATKGTGGSGTGKGGGRASAPAAGADPDAPANRVPCTADNTEVVATPVSRPLNHMLLTITNTGSTMCDLAGYPVVKFEGAQSVPPVMEHTKPQAVTSLRPGKKGYAGVILSAGDGRGGEGCTAQSLEIGFQGSDKMTEAALQAKGVHIDDSLRVTYWLTSVEDALS</sequence>
<feature type="signal peptide" evidence="2">
    <location>
        <begin position="1"/>
        <end position="22"/>
    </location>
</feature>
<reference evidence="4 5" key="1">
    <citation type="journal article" date="2017" name="Biochemistry">
        <title>Identification of the Biosynthetic Pathway for the Antibiotic Bicyclomycin.</title>
        <authorList>
            <person name="Patteson J."/>
            <person name="Cai W."/>
            <person name="Johnson R.A."/>
            <person name="Santa Maria K."/>
            <person name="Li B."/>
        </authorList>
    </citation>
    <scope>NUCLEOTIDE SEQUENCE [LARGE SCALE GENOMIC DNA]</scope>
    <source>
        <strain evidence="4 5">ATCC 21532</strain>
    </source>
</reference>
<evidence type="ECO:0000313" key="4">
    <source>
        <dbReference type="EMBL" id="PHQ48832.1"/>
    </source>
</evidence>
<feature type="chain" id="PRO_5044380844" description="DUF4232 domain-containing protein" evidence="2">
    <location>
        <begin position="23"/>
        <end position="236"/>
    </location>
</feature>
<feature type="compositionally biased region" description="Low complexity" evidence="1">
    <location>
        <begin position="54"/>
        <end position="74"/>
    </location>
</feature>
<dbReference type="PROSITE" id="PS51257">
    <property type="entry name" value="PROKAR_LIPOPROTEIN"/>
    <property type="match status" value="1"/>
</dbReference>
<gene>
    <name evidence="4" type="ORF">BLA24_27580</name>
</gene>
<keyword evidence="5" id="KW-1185">Reference proteome</keyword>
<dbReference type="EMBL" id="NHZO01000156">
    <property type="protein sequence ID" value="PHQ48832.1"/>
    <property type="molecule type" value="Genomic_DNA"/>
</dbReference>
<evidence type="ECO:0000259" key="3">
    <source>
        <dbReference type="Pfam" id="PF14016"/>
    </source>
</evidence>
<feature type="domain" description="DUF4232" evidence="3">
    <location>
        <begin position="106"/>
        <end position="227"/>
    </location>
</feature>
<evidence type="ECO:0000256" key="1">
    <source>
        <dbReference type="SAM" id="MobiDB-lite"/>
    </source>
</evidence>
<feature type="compositionally biased region" description="Polar residues" evidence="1">
    <location>
        <begin position="42"/>
        <end position="51"/>
    </location>
</feature>
<dbReference type="OrthoDB" id="3854042at2"/>
<evidence type="ECO:0000313" key="5">
    <source>
        <dbReference type="Proteomes" id="UP000222531"/>
    </source>
</evidence>
<accession>A0A2G1XC72</accession>
<evidence type="ECO:0000256" key="2">
    <source>
        <dbReference type="SAM" id="SignalP"/>
    </source>
</evidence>
<organism evidence="4 5">
    <name type="scientific">Streptomyces cinnamoneus</name>
    <name type="common">Streptoverticillium cinnamoneum</name>
    <dbReference type="NCBI Taxonomy" id="53446"/>
    <lineage>
        <taxon>Bacteria</taxon>
        <taxon>Bacillati</taxon>
        <taxon>Actinomycetota</taxon>
        <taxon>Actinomycetes</taxon>
        <taxon>Kitasatosporales</taxon>
        <taxon>Streptomycetaceae</taxon>
        <taxon>Streptomyces</taxon>
        <taxon>Streptomyces cinnamoneus group</taxon>
    </lineage>
</organism>
<dbReference type="Pfam" id="PF14016">
    <property type="entry name" value="DUF4232"/>
    <property type="match status" value="1"/>
</dbReference>
<dbReference type="RefSeq" id="WP_099201778.1">
    <property type="nucleotide sequence ID" value="NZ_NHZO01000156.1"/>
</dbReference>
<dbReference type="AlphaFoldDB" id="A0A2G1XC72"/>
<dbReference type="InterPro" id="IPR025326">
    <property type="entry name" value="DUF4232"/>
</dbReference>
<dbReference type="Proteomes" id="UP000222531">
    <property type="component" value="Unassembled WGS sequence"/>
</dbReference>
<comment type="caution">
    <text evidence="4">The sequence shown here is derived from an EMBL/GenBank/DDBJ whole genome shotgun (WGS) entry which is preliminary data.</text>
</comment>
<keyword evidence="2" id="KW-0732">Signal</keyword>
<protein>
    <recommendedName>
        <fullName evidence="3">DUF4232 domain-containing protein</fullName>
    </recommendedName>
</protein>
<name>A0A2G1XC72_STRCJ</name>
<feature type="compositionally biased region" description="Gly residues" evidence="1">
    <location>
        <begin position="75"/>
        <end position="87"/>
    </location>
</feature>